<comment type="caution">
    <text evidence="13">The sequence shown here is derived from an EMBL/GenBank/DDBJ whole genome shotgun (WGS) entry which is preliminary data.</text>
</comment>
<keyword evidence="5" id="KW-0325">Glycoprotein</keyword>
<feature type="transmembrane region" description="Helical" evidence="12">
    <location>
        <begin position="12"/>
        <end position="31"/>
    </location>
</feature>
<accession>A0ABW0QRI9</accession>
<feature type="transmembrane region" description="Helical" evidence="12">
    <location>
        <begin position="449"/>
        <end position="467"/>
    </location>
</feature>
<dbReference type="Gene3D" id="3.20.20.80">
    <property type="entry name" value="Glycosidases"/>
    <property type="match status" value="1"/>
</dbReference>
<evidence type="ECO:0000256" key="11">
    <source>
        <dbReference type="ARBA" id="ARBA00043078"/>
    </source>
</evidence>
<evidence type="ECO:0000256" key="5">
    <source>
        <dbReference type="ARBA" id="ARBA00023180"/>
    </source>
</evidence>
<keyword evidence="4 12" id="KW-0472">Membrane</keyword>
<dbReference type="PANTHER" id="PTHR16631:SF17">
    <property type="entry name" value="GLUCAN ENDO-1,3-BETA-GLUCOSIDASE BTGC"/>
    <property type="match status" value="1"/>
</dbReference>
<dbReference type="GO" id="GO:0016787">
    <property type="term" value="F:hydrolase activity"/>
    <property type="evidence" value="ECO:0007669"/>
    <property type="project" value="UniProtKB-KW"/>
</dbReference>
<evidence type="ECO:0000256" key="12">
    <source>
        <dbReference type="SAM" id="Phobius"/>
    </source>
</evidence>
<feature type="transmembrane region" description="Helical" evidence="12">
    <location>
        <begin position="419"/>
        <end position="437"/>
    </location>
</feature>
<dbReference type="RefSeq" id="WP_377321980.1">
    <property type="nucleotide sequence ID" value="NZ_JBHSNF010000004.1"/>
</dbReference>
<keyword evidence="14" id="KW-1185">Reference proteome</keyword>
<protein>
    <recommendedName>
        <fullName evidence="11">Endo-1,3-beta-glucanase btgC</fullName>
    </recommendedName>
    <alternativeName>
        <fullName evidence="10">Laminarinase btgC</fullName>
    </alternativeName>
</protein>
<keyword evidence="2" id="KW-1003">Cell membrane</keyword>
<sequence length="533" mass="59346">MSSTPAPDFRREGWAWLMLIACALAGAYWWWSVGRPVALPDAPSARIACVSYAPFRYAGETPLDANAFISPERIEQDLRVLSQRFDCVRTYSQGQGLSAVPEIAARHGMKVLLGIWLGGDREANARQIQLGIATAQRYPQVLRGVIVGNEVLLRGDLSAKELAGYLHTVRSAVSVPVSYADVWEFWLRHPELADSVDYLTIHILPYWEDTPVSPQRAVQHVATVYARVQKAFPGRRVMIGETGWPSAGRPRQAASAGVVNEARYLREFLRYAATVNMPYNVIEAFDQPWKRAQEGTAGGYWGIFDAHARPKFSMQGPVTEEPRWWAGWLAGLAVAGLFVLVGARRRRWIGWRGWAALGLAGVASGCALAWQFRQMLFACRDRWEWTVSAVACVLALLTAGLLARWIAARLGGRMPLAGWLPRLRLGWLFALAFYGLLLVFDGRYRDFPLGLFMLPCAGYALAGWLSDRGKVPMPPLEERFLALWLPPLAAIVVVQEAGLTPVAWLWLGMNLLLALPVLFDWRHAGVRLCAQQA</sequence>
<keyword evidence="6" id="KW-0119">Carbohydrate metabolism</keyword>
<dbReference type="PANTHER" id="PTHR16631">
    <property type="entry name" value="GLUCAN 1,3-BETA-GLUCOSIDASE"/>
    <property type="match status" value="1"/>
</dbReference>
<keyword evidence="3 13" id="KW-0378">Hydrolase</keyword>
<evidence type="ECO:0000256" key="2">
    <source>
        <dbReference type="ARBA" id="ARBA00022475"/>
    </source>
</evidence>
<evidence type="ECO:0000313" key="13">
    <source>
        <dbReference type="EMBL" id="MFC5527390.1"/>
    </source>
</evidence>
<reference evidence="14" key="1">
    <citation type="journal article" date="2019" name="Int. J. Syst. Evol. Microbiol.">
        <title>The Global Catalogue of Microorganisms (GCM) 10K type strain sequencing project: providing services to taxonomists for standard genome sequencing and annotation.</title>
        <authorList>
            <consortium name="The Broad Institute Genomics Platform"/>
            <consortium name="The Broad Institute Genome Sequencing Center for Infectious Disease"/>
            <person name="Wu L."/>
            <person name="Ma J."/>
        </authorList>
    </citation>
    <scope>NUCLEOTIDE SEQUENCE [LARGE SCALE GENOMIC DNA]</scope>
    <source>
        <strain evidence="14">CGMCC 1.16619</strain>
    </source>
</reference>
<feature type="transmembrane region" description="Helical" evidence="12">
    <location>
        <begin position="324"/>
        <end position="342"/>
    </location>
</feature>
<dbReference type="InterPro" id="IPR017853">
    <property type="entry name" value="GH"/>
</dbReference>
<feature type="transmembrane region" description="Helical" evidence="12">
    <location>
        <begin position="385"/>
        <end position="407"/>
    </location>
</feature>
<comment type="subcellular location">
    <subcellularLocation>
        <location evidence="1">Cell membrane</location>
    </subcellularLocation>
</comment>
<dbReference type="SUPFAM" id="SSF51445">
    <property type="entry name" value="(Trans)glycosidases"/>
    <property type="match status" value="1"/>
</dbReference>
<organism evidence="13 14">
    <name type="scientific">Rhodanobacter ginsengisoli</name>
    <dbReference type="NCBI Taxonomy" id="418646"/>
    <lineage>
        <taxon>Bacteria</taxon>
        <taxon>Pseudomonadati</taxon>
        <taxon>Pseudomonadota</taxon>
        <taxon>Gammaproteobacteria</taxon>
        <taxon>Lysobacterales</taxon>
        <taxon>Rhodanobacteraceae</taxon>
        <taxon>Rhodanobacter</taxon>
    </lineage>
</organism>
<keyword evidence="12" id="KW-0812">Transmembrane</keyword>
<feature type="transmembrane region" description="Helical" evidence="12">
    <location>
        <begin position="503"/>
        <end position="521"/>
    </location>
</feature>
<evidence type="ECO:0000256" key="6">
    <source>
        <dbReference type="ARBA" id="ARBA00023277"/>
    </source>
</evidence>
<gene>
    <name evidence="13" type="ORF">ACFPPA_16735</name>
</gene>
<proteinExistence type="predicted"/>
<evidence type="ECO:0000256" key="3">
    <source>
        <dbReference type="ARBA" id="ARBA00022801"/>
    </source>
</evidence>
<evidence type="ECO:0000256" key="7">
    <source>
        <dbReference type="ARBA" id="ARBA00023316"/>
    </source>
</evidence>
<dbReference type="EMBL" id="JBHSNF010000004">
    <property type="protein sequence ID" value="MFC5527390.1"/>
    <property type="molecule type" value="Genomic_DNA"/>
</dbReference>
<dbReference type="InterPro" id="IPR050732">
    <property type="entry name" value="Beta-glucan_modifiers"/>
</dbReference>
<keyword evidence="7" id="KW-0961">Cell wall biogenesis/degradation</keyword>
<evidence type="ECO:0000313" key="14">
    <source>
        <dbReference type="Proteomes" id="UP001596114"/>
    </source>
</evidence>
<keyword evidence="12" id="KW-1133">Transmembrane helix</keyword>
<evidence type="ECO:0000256" key="8">
    <source>
        <dbReference type="ARBA" id="ARBA00023326"/>
    </source>
</evidence>
<evidence type="ECO:0000256" key="10">
    <source>
        <dbReference type="ARBA" id="ARBA00042373"/>
    </source>
</evidence>
<evidence type="ECO:0000256" key="9">
    <source>
        <dbReference type="ARBA" id="ARBA00037649"/>
    </source>
</evidence>
<evidence type="ECO:0000256" key="4">
    <source>
        <dbReference type="ARBA" id="ARBA00023136"/>
    </source>
</evidence>
<evidence type="ECO:0000256" key="1">
    <source>
        <dbReference type="ARBA" id="ARBA00004236"/>
    </source>
</evidence>
<keyword evidence="8" id="KW-0624">Polysaccharide degradation</keyword>
<comment type="function">
    <text evidence="9">Glucanases play a role in cell expansion during growth, in cell-cell fusion during mating, and in spore release during sporulation. This enzyme may be involved in beta-glucan degradation. Active on laminarin and lichenan.</text>
</comment>
<name>A0ABW0QRI9_9GAMM</name>
<dbReference type="Proteomes" id="UP001596114">
    <property type="component" value="Unassembled WGS sequence"/>
</dbReference>